<keyword evidence="3" id="KW-0808">Transferase</keyword>
<proteinExistence type="predicted"/>
<dbReference type="OrthoDB" id="8532199at2"/>
<organism evidence="9 10">
    <name type="scientific">Uabimicrobium amorphum</name>
    <dbReference type="NCBI Taxonomy" id="2596890"/>
    <lineage>
        <taxon>Bacteria</taxon>
        <taxon>Pseudomonadati</taxon>
        <taxon>Planctomycetota</taxon>
        <taxon>Candidatus Uabimicrobiia</taxon>
        <taxon>Candidatus Uabimicrobiales</taxon>
        <taxon>Candidatus Uabimicrobiaceae</taxon>
        <taxon>Candidatus Uabimicrobium</taxon>
    </lineage>
</organism>
<dbReference type="PROSITE" id="PS00108">
    <property type="entry name" value="PROTEIN_KINASE_ST"/>
    <property type="match status" value="1"/>
</dbReference>
<evidence type="ECO:0000313" key="10">
    <source>
        <dbReference type="Proteomes" id="UP000326354"/>
    </source>
</evidence>
<keyword evidence="2" id="KW-0723">Serine/threonine-protein kinase</keyword>
<gene>
    <name evidence="9" type="ORF">UABAM_00432</name>
</gene>
<feature type="domain" description="Protein kinase" evidence="8">
    <location>
        <begin position="8"/>
        <end position="268"/>
    </location>
</feature>
<evidence type="ECO:0000256" key="1">
    <source>
        <dbReference type="ARBA" id="ARBA00012513"/>
    </source>
</evidence>
<dbReference type="PANTHER" id="PTHR43289">
    <property type="entry name" value="MITOGEN-ACTIVATED PROTEIN KINASE KINASE KINASE 20-RELATED"/>
    <property type="match status" value="1"/>
</dbReference>
<dbReference type="Proteomes" id="UP000326354">
    <property type="component" value="Chromosome"/>
</dbReference>
<keyword evidence="10" id="KW-1185">Reference proteome</keyword>
<accession>A0A5S9F250</accession>
<dbReference type="Gene3D" id="3.30.200.20">
    <property type="entry name" value="Phosphorylase Kinase, domain 1"/>
    <property type="match status" value="1"/>
</dbReference>
<name>A0A5S9F250_UABAM</name>
<dbReference type="Pfam" id="PF00069">
    <property type="entry name" value="Pkinase"/>
    <property type="match status" value="1"/>
</dbReference>
<evidence type="ECO:0000256" key="7">
    <source>
        <dbReference type="PROSITE-ProRule" id="PRU10141"/>
    </source>
</evidence>
<dbReference type="PROSITE" id="PS00107">
    <property type="entry name" value="PROTEIN_KINASE_ATP"/>
    <property type="match status" value="1"/>
</dbReference>
<sequence>MTQHIGPYKIIKILGKGGMGVVYQALDTRVERVVAIKLLHSNVDTNSVKRFVQEGQLMARLRHPRVLKLYEINRFQDNVYLVMEFVKGKTLTHYIEERSFDHKQTCEIFGQIVNAMQFIHSAGIIHRDLKPDNIMIDAQGHVKIMDFGLARFVNDDKQLSKSGMILGTLHYMPPEQAEGHLEKVDARSDVYALGAILYQMLTYQKVFTASGIVQMVCLICEQQPKPLREINSKIDEDLQFICLKALEKKRENRYQSVGALEDDIGKFINGEAIDTQNVRVTKLLWSRLQQHKRHVLITIVFSAIVISPFIYNSMQESRKNYGEIQNLHTQAQGVLQQISDKEVPTWTMQIEKIPNVEYLLSLYVEAETFLARAYSLDASYDDVNADLFNVQRSICILATLSKNYAVSRFYLQCCKELDYYAARKLEEKITQHENKIRLLHEREIDKILQSLKKEPEPGELDEYIFQGARWKSSYSVRKLLPYISSSISWQRYFAIQVLGSLGDLHTSYKEKNSGQLLQAHLETRKIPQEIDEAKMIIWALGKLRFKDALPSVEKIRQQFSPTSLLRKETQRPYEWLTDKSK</sequence>
<dbReference type="GO" id="GO:0005524">
    <property type="term" value="F:ATP binding"/>
    <property type="evidence" value="ECO:0007669"/>
    <property type="project" value="UniProtKB-UniRule"/>
</dbReference>
<dbReference type="InterPro" id="IPR008271">
    <property type="entry name" value="Ser/Thr_kinase_AS"/>
</dbReference>
<dbReference type="PANTHER" id="PTHR43289:SF6">
    <property type="entry name" value="SERINE_THREONINE-PROTEIN KINASE NEKL-3"/>
    <property type="match status" value="1"/>
</dbReference>
<dbReference type="SMART" id="SM00220">
    <property type="entry name" value="S_TKc"/>
    <property type="match status" value="1"/>
</dbReference>
<evidence type="ECO:0000256" key="5">
    <source>
        <dbReference type="ARBA" id="ARBA00022777"/>
    </source>
</evidence>
<evidence type="ECO:0000256" key="6">
    <source>
        <dbReference type="ARBA" id="ARBA00022840"/>
    </source>
</evidence>
<keyword evidence="6 7" id="KW-0067">ATP-binding</keyword>
<dbReference type="InterPro" id="IPR000719">
    <property type="entry name" value="Prot_kinase_dom"/>
</dbReference>
<dbReference type="InterPro" id="IPR017441">
    <property type="entry name" value="Protein_kinase_ATP_BS"/>
</dbReference>
<dbReference type="CDD" id="cd14014">
    <property type="entry name" value="STKc_PknB_like"/>
    <property type="match status" value="1"/>
</dbReference>
<evidence type="ECO:0000313" key="9">
    <source>
        <dbReference type="EMBL" id="BBM82089.1"/>
    </source>
</evidence>
<feature type="binding site" evidence="7">
    <location>
        <position position="37"/>
    </location>
    <ligand>
        <name>ATP</name>
        <dbReference type="ChEBI" id="CHEBI:30616"/>
    </ligand>
</feature>
<dbReference type="PROSITE" id="PS50011">
    <property type="entry name" value="PROTEIN_KINASE_DOM"/>
    <property type="match status" value="1"/>
</dbReference>
<dbReference type="GO" id="GO:0004674">
    <property type="term" value="F:protein serine/threonine kinase activity"/>
    <property type="evidence" value="ECO:0007669"/>
    <property type="project" value="UniProtKB-KW"/>
</dbReference>
<dbReference type="SUPFAM" id="SSF56112">
    <property type="entry name" value="Protein kinase-like (PK-like)"/>
    <property type="match status" value="1"/>
</dbReference>
<dbReference type="Gene3D" id="1.10.510.10">
    <property type="entry name" value="Transferase(Phosphotransferase) domain 1"/>
    <property type="match status" value="1"/>
</dbReference>
<reference evidence="9 10" key="1">
    <citation type="submission" date="2019-08" db="EMBL/GenBank/DDBJ databases">
        <title>Complete genome sequence of Candidatus Uab amorphum.</title>
        <authorList>
            <person name="Shiratori T."/>
            <person name="Suzuki S."/>
            <person name="Kakizawa Y."/>
            <person name="Ishida K."/>
        </authorList>
    </citation>
    <scope>NUCLEOTIDE SEQUENCE [LARGE SCALE GENOMIC DNA]</scope>
    <source>
        <strain evidence="9 10">SRT547</strain>
    </source>
</reference>
<protein>
    <recommendedName>
        <fullName evidence="1">non-specific serine/threonine protein kinase</fullName>
        <ecNumber evidence="1">2.7.11.1</ecNumber>
    </recommendedName>
</protein>
<dbReference type="FunFam" id="1.10.510.10:FF:000021">
    <property type="entry name" value="Serine/threonine protein kinase"/>
    <property type="match status" value="1"/>
</dbReference>
<evidence type="ECO:0000256" key="3">
    <source>
        <dbReference type="ARBA" id="ARBA00022679"/>
    </source>
</evidence>
<dbReference type="AlphaFoldDB" id="A0A5S9F250"/>
<keyword evidence="5 9" id="KW-0418">Kinase</keyword>
<dbReference type="KEGG" id="uam:UABAM_00432"/>
<evidence type="ECO:0000256" key="4">
    <source>
        <dbReference type="ARBA" id="ARBA00022741"/>
    </source>
</evidence>
<evidence type="ECO:0000259" key="8">
    <source>
        <dbReference type="PROSITE" id="PS50011"/>
    </source>
</evidence>
<evidence type="ECO:0000256" key="2">
    <source>
        <dbReference type="ARBA" id="ARBA00022527"/>
    </source>
</evidence>
<keyword evidence="4 7" id="KW-0547">Nucleotide-binding</keyword>
<dbReference type="EC" id="2.7.11.1" evidence="1"/>
<dbReference type="EMBL" id="AP019860">
    <property type="protein sequence ID" value="BBM82089.1"/>
    <property type="molecule type" value="Genomic_DNA"/>
</dbReference>
<dbReference type="RefSeq" id="WP_151966344.1">
    <property type="nucleotide sequence ID" value="NZ_AP019860.1"/>
</dbReference>
<dbReference type="InterPro" id="IPR011009">
    <property type="entry name" value="Kinase-like_dom_sf"/>
</dbReference>